<dbReference type="AlphaFoldDB" id="A0A843THI4"/>
<protein>
    <submittedName>
        <fullName evidence="2">Uncharacterized protein</fullName>
    </submittedName>
</protein>
<reference evidence="2" key="1">
    <citation type="submission" date="2017-07" db="EMBL/GenBank/DDBJ databases">
        <title>Taro Niue Genome Assembly and Annotation.</title>
        <authorList>
            <person name="Atibalentja N."/>
            <person name="Keating K."/>
            <person name="Fields C.J."/>
        </authorList>
    </citation>
    <scope>NUCLEOTIDE SEQUENCE</scope>
    <source>
        <strain evidence="2">Niue_2</strain>
        <tissue evidence="2">Leaf</tissue>
    </source>
</reference>
<evidence type="ECO:0000256" key="1">
    <source>
        <dbReference type="SAM" id="MobiDB-lite"/>
    </source>
</evidence>
<dbReference type="EMBL" id="NMUH01000041">
    <property type="protein sequence ID" value="MQL69577.1"/>
    <property type="molecule type" value="Genomic_DNA"/>
</dbReference>
<name>A0A843THI4_COLES</name>
<feature type="compositionally biased region" description="Low complexity" evidence="1">
    <location>
        <begin position="1"/>
        <end position="10"/>
    </location>
</feature>
<evidence type="ECO:0000313" key="3">
    <source>
        <dbReference type="Proteomes" id="UP000652761"/>
    </source>
</evidence>
<evidence type="ECO:0000313" key="2">
    <source>
        <dbReference type="EMBL" id="MQL69577.1"/>
    </source>
</evidence>
<feature type="region of interest" description="Disordered" evidence="1">
    <location>
        <begin position="1"/>
        <end position="26"/>
    </location>
</feature>
<proteinExistence type="predicted"/>
<keyword evidence="3" id="KW-1185">Reference proteome</keyword>
<sequence>MAVKLSLGSPKKPPKTPSSGFLTDVDTKARSGKPSLMLQLSPKTRVCLLLFAKSQERAEGCKKGLYIEEGKLSSHAGRTRGLSDRWRQLPNGWGSLFRNFGLCNACRSEKLASTSLDAGLSVGVHRVDADTTSTSIDIDANLAFGQNSKTCRNHAHLIPIYVPYVYIIMYTLPSYHSYIIYN</sequence>
<comment type="caution">
    <text evidence="2">The sequence shown here is derived from an EMBL/GenBank/DDBJ whole genome shotgun (WGS) entry which is preliminary data.</text>
</comment>
<gene>
    <name evidence="2" type="ORF">Taro_001865</name>
</gene>
<organism evidence="2 3">
    <name type="scientific">Colocasia esculenta</name>
    <name type="common">Wild taro</name>
    <name type="synonym">Arum esculentum</name>
    <dbReference type="NCBI Taxonomy" id="4460"/>
    <lineage>
        <taxon>Eukaryota</taxon>
        <taxon>Viridiplantae</taxon>
        <taxon>Streptophyta</taxon>
        <taxon>Embryophyta</taxon>
        <taxon>Tracheophyta</taxon>
        <taxon>Spermatophyta</taxon>
        <taxon>Magnoliopsida</taxon>
        <taxon>Liliopsida</taxon>
        <taxon>Araceae</taxon>
        <taxon>Aroideae</taxon>
        <taxon>Colocasieae</taxon>
        <taxon>Colocasia</taxon>
    </lineage>
</organism>
<accession>A0A843THI4</accession>
<dbReference type="Proteomes" id="UP000652761">
    <property type="component" value="Unassembled WGS sequence"/>
</dbReference>